<accession>A0AAV8UHM7</accession>
<protein>
    <recommendedName>
        <fullName evidence="6">Ribosome biogenesis protein NOP53</fullName>
    </recommendedName>
</protein>
<keyword evidence="2" id="KW-0687">Ribonucleoprotein</keyword>
<feature type="compositionally biased region" description="Low complexity" evidence="3">
    <location>
        <begin position="213"/>
        <end position="223"/>
    </location>
</feature>
<dbReference type="InterPro" id="IPR036870">
    <property type="entry name" value="Ribosomal_bS18_sf"/>
</dbReference>
<feature type="region of interest" description="Disordered" evidence="3">
    <location>
        <begin position="367"/>
        <end position="388"/>
    </location>
</feature>
<dbReference type="GO" id="GO:0003735">
    <property type="term" value="F:structural constituent of ribosome"/>
    <property type="evidence" value="ECO:0007669"/>
    <property type="project" value="InterPro"/>
</dbReference>
<evidence type="ECO:0000256" key="3">
    <source>
        <dbReference type="SAM" id="MobiDB-lite"/>
    </source>
</evidence>
<evidence type="ECO:0000313" key="4">
    <source>
        <dbReference type="EMBL" id="KAJ8900712.1"/>
    </source>
</evidence>
<keyword evidence="5" id="KW-1185">Reference proteome</keyword>
<dbReference type="EMBL" id="JAMWBK010000013">
    <property type="protein sequence ID" value="KAJ8900712.1"/>
    <property type="molecule type" value="Genomic_DNA"/>
</dbReference>
<gene>
    <name evidence="4" type="ORF">NDN08_000013</name>
</gene>
<sequence length="496" mass="55091">MIRRAGSLGLMRSLSAGRGGVEYGGIPSRFLATGNDGKKSKEVSDEVKASDGKKNKEVSEEVKASDGRKNKKADEDAVKTVAKDGEGEGKDAPEKESKIAKLFENMKYGSMKDPQPVVSGGEGKKEKDPKIGKISQSKIAEILENVKKNVRLSEARAKEAAEERRAARERATGGEGGAAQDGGEDEKDTKADSTQSELAAWSEALFGHRKTSDVSSSPDSLVSFNQGYTKEDRPNPDHPMFNDIYTSDINPDELDQMMTVYDLLHDHIKDITSAHASFKPIRCPLFDELDFPVSRLPRLPPEILDAYKKEFPVEKIEEAPILGSKLRAKEKSSRLPGDQESWTKVDGLAPDEENKNRIARRTARDDKPTRMQNNPLMNPSNVPKIPPPCRLTAIARPGRLDIDYRQAAVLDEFLQPSGRIAPAITTHLHVRQHYRMSKKVKVAREMRLLDIRSKAPIPPEHDLASMMLLREVLDEIHQEKEVIKNKAKKHTAAGKK</sequence>
<feature type="compositionally biased region" description="Polar residues" evidence="3">
    <location>
        <begin position="370"/>
        <end position="381"/>
    </location>
</feature>
<organism evidence="4 5">
    <name type="scientific">Rhodosorus marinus</name>
    <dbReference type="NCBI Taxonomy" id="101924"/>
    <lineage>
        <taxon>Eukaryota</taxon>
        <taxon>Rhodophyta</taxon>
        <taxon>Stylonematophyceae</taxon>
        <taxon>Stylonematales</taxon>
        <taxon>Stylonemataceae</taxon>
        <taxon>Rhodosorus</taxon>
    </lineage>
</organism>
<feature type="region of interest" description="Disordered" evidence="3">
    <location>
        <begin position="209"/>
        <end position="241"/>
    </location>
</feature>
<dbReference type="GO" id="GO:1990904">
    <property type="term" value="C:ribonucleoprotein complex"/>
    <property type="evidence" value="ECO:0007669"/>
    <property type="project" value="UniProtKB-KW"/>
</dbReference>
<evidence type="ECO:0000313" key="5">
    <source>
        <dbReference type="Proteomes" id="UP001157974"/>
    </source>
</evidence>
<evidence type="ECO:0008006" key="6">
    <source>
        <dbReference type="Google" id="ProtNLM"/>
    </source>
</evidence>
<feature type="region of interest" description="Disordered" evidence="3">
    <location>
        <begin position="13"/>
        <end position="133"/>
    </location>
</feature>
<dbReference type="GO" id="GO:0005840">
    <property type="term" value="C:ribosome"/>
    <property type="evidence" value="ECO:0007669"/>
    <property type="project" value="UniProtKB-KW"/>
</dbReference>
<evidence type="ECO:0000256" key="1">
    <source>
        <dbReference type="ARBA" id="ARBA00022980"/>
    </source>
</evidence>
<dbReference type="Proteomes" id="UP001157974">
    <property type="component" value="Unassembled WGS sequence"/>
</dbReference>
<feature type="compositionally biased region" description="Basic and acidic residues" evidence="3">
    <location>
        <begin position="149"/>
        <end position="172"/>
    </location>
</feature>
<keyword evidence="1" id="KW-0689">Ribosomal protein</keyword>
<dbReference type="GO" id="GO:0006412">
    <property type="term" value="P:translation"/>
    <property type="evidence" value="ECO:0007669"/>
    <property type="project" value="InterPro"/>
</dbReference>
<feature type="region of interest" description="Disordered" evidence="3">
    <location>
        <begin position="149"/>
        <end position="196"/>
    </location>
</feature>
<comment type="caution">
    <text evidence="4">The sequence shown here is derived from an EMBL/GenBank/DDBJ whole genome shotgun (WGS) entry which is preliminary data.</text>
</comment>
<feature type="compositionally biased region" description="Basic and acidic residues" evidence="3">
    <location>
        <begin position="122"/>
        <end position="131"/>
    </location>
</feature>
<dbReference type="Gene3D" id="4.10.640.10">
    <property type="entry name" value="Ribosomal protein S18"/>
    <property type="match status" value="1"/>
</dbReference>
<proteinExistence type="predicted"/>
<name>A0AAV8UHM7_9RHOD</name>
<evidence type="ECO:0000256" key="2">
    <source>
        <dbReference type="ARBA" id="ARBA00023274"/>
    </source>
</evidence>
<dbReference type="AlphaFoldDB" id="A0AAV8UHM7"/>
<dbReference type="InterPro" id="IPR001648">
    <property type="entry name" value="Ribosomal_bS18"/>
</dbReference>
<dbReference type="Pfam" id="PF01084">
    <property type="entry name" value="Ribosomal_S18"/>
    <property type="match status" value="1"/>
</dbReference>
<feature type="compositionally biased region" description="Basic and acidic residues" evidence="3">
    <location>
        <begin position="36"/>
        <end position="101"/>
    </location>
</feature>
<reference evidence="4 5" key="1">
    <citation type="journal article" date="2023" name="Nat. Commun.">
        <title>Origin of minicircular mitochondrial genomes in red algae.</title>
        <authorList>
            <person name="Lee Y."/>
            <person name="Cho C.H."/>
            <person name="Lee Y.M."/>
            <person name="Park S.I."/>
            <person name="Yang J.H."/>
            <person name="West J.A."/>
            <person name="Bhattacharya D."/>
            <person name="Yoon H.S."/>
        </authorList>
    </citation>
    <scope>NUCLEOTIDE SEQUENCE [LARGE SCALE GENOMIC DNA]</scope>
    <source>
        <strain evidence="4 5">CCMP1338</strain>
        <tissue evidence="4">Whole cell</tissue>
    </source>
</reference>
<dbReference type="SUPFAM" id="SSF46911">
    <property type="entry name" value="Ribosomal protein S18"/>
    <property type="match status" value="1"/>
</dbReference>